<protein>
    <submittedName>
        <fullName evidence="1">Uncharacterized protein</fullName>
    </submittedName>
</protein>
<proteinExistence type="predicted"/>
<accession>A0A058Z5T1</accession>
<name>A0A058Z5T1_FONAL</name>
<keyword evidence="2" id="KW-1185">Reference proteome</keyword>
<organism evidence="1">
    <name type="scientific">Fonticula alba</name>
    <name type="common">Slime mold</name>
    <dbReference type="NCBI Taxonomy" id="691883"/>
    <lineage>
        <taxon>Eukaryota</taxon>
        <taxon>Rotosphaerida</taxon>
        <taxon>Fonticulaceae</taxon>
        <taxon>Fonticula</taxon>
    </lineage>
</organism>
<dbReference type="Proteomes" id="UP000030693">
    <property type="component" value="Unassembled WGS sequence"/>
</dbReference>
<evidence type="ECO:0000313" key="1">
    <source>
        <dbReference type="EMBL" id="KCV69644.1"/>
    </source>
</evidence>
<sequence>MFSSGAHLARTVLRAAPSHHVPSVAGMAARLSAVGLHDKQSRAAAPATATPTTVVRTMMRGMRAKHYYTPINSYFPERPEEPAIPPEFETLPATVDNDSDIDHLAEDLLGPMVNQSFPGMFDEKKDRYISEEAMTLIGAMMSNPNHRGFESIRAALRATRADNLLDEDSTESSARARLLAALEESGLRSDGITPGLGSDELDAGYDSEGALESCRLPGPFVFDFQKHRTLFPMSGRRFAADFQQLLGELERRRHLLPGAAATGDEAAPFRSSLEDLAQLTSTPTTPTQVGTAGHIVKVLSSFVDTERFLFSRDTTKLAHEADLVALVSTLRSYLDSLDRENPLQLGPMLAEHPNLPSTLAALFQYQYGPTALAVMEQLPEFARPLKDAAAQVEDLSRQLFQLRPAISAVAELLSQKWTVLTFDFFDTRSLLYTELRNYLKQHDQQELAQSVSTMFAFIPALVQEYAQIKAGNERTLKTHFFRRPRLPSDFYQATGAAATADAEAAGASAAATGTTGSGDRASFMHGDQNMWAEVAPIYLSDKGLSVRIPDHAFQIHSPTVLRDQALLGAPIPEDADPEYPTYEFMTGAELYAREALIEDEHSEFEEEKEDVTRRSMRVVKGKYKFARRMAPNVDRRMHKHEARKRQLRHYMGALISRIQLSTLEQQIKCVLLCFFGSRATWMSDWTVANC</sequence>
<dbReference type="RefSeq" id="XP_009496209.1">
    <property type="nucleotide sequence ID" value="XM_009497934.1"/>
</dbReference>
<evidence type="ECO:0000313" key="2">
    <source>
        <dbReference type="Proteomes" id="UP000030693"/>
    </source>
</evidence>
<dbReference type="GeneID" id="20528785"/>
<reference evidence="1" key="1">
    <citation type="submission" date="2013-04" db="EMBL/GenBank/DDBJ databases">
        <title>The Genome Sequence of Fonticula alba ATCC 38817.</title>
        <authorList>
            <consortium name="The Broad Institute Genomics Platform"/>
            <person name="Russ C."/>
            <person name="Cuomo C."/>
            <person name="Burger G."/>
            <person name="Gray M.W."/>
            <person name="Holland P.W.H."/>
            <person name="King N."/>
            <person name="Lang F.B.F."/>
            <person name="Roger A.J."/>
            <person name="Ruiz-Trillo I."/>
            <person name="Brown M."/>
            <person name="Walker B."/>
            <person name="Young S."/>
            <person name="Zeng Q."/>
            <person name="Gargeya S."/>
            <person name="Fitzgerald M."/>
            <person name="Haas B."/>
            <person name="Abouelleil A."/>
            <person name="Allen A.W."/>
            <person name="Alvarado L."/>
            <person name="Arachchi H.M."/>
            <person name="Berlin A.M."/>
            <person name="Chapman S.B."/>
            <person name="Gainer-Dewar J."/>
            <person name="Goldberg J."/>
            <person name="Griggs A."/>
            <person name="Gujja S."/>
            <person name="Hansen M."/>
            <person name="Howarth C."/>
            <person name="Imamovic A."/>
            <person name="Ireland A."/>
            <person name="Larimer J."/>
            <person name="McCowan C."/>
            <person name="Murphy C."/>
            <person name="Pearson M."/>
            <person name="Poon T.W."/>
            <person name="Priest M."/>
            <person name="Roberts A."/>
            <person name="Saif S."/>
            <person name="Shea T."/>
            <person name="Sisk P."/>
            <person name="Sykes S."/>
            <person name="Wortman J."/>
            <person name="Nusbaum C."/>
            <person name="Birren B."/>
        </authorList>
    </citation>
    <scope>NUCLEOTIDE SEQUENCE [LARGE SCALE GENOMIC DNA]</scope>
    <source>
        <strain evidence="1">ATCC 38817</strain>
    </source>
</reference>
<dbReference type="EMBL" id="KB932206">
    <property type="protein sequence ID" value="KCV69644.1"/>
    <property type="molecule type" value="Genomic_DNA"/>
</dbReference>
<dbReference type="AlphaFoldDB" id="A0A058Z5T1"/>
<gene>
    <name evidence="1" type="ORF">H696_04060</name>
</gene>